<keyword evidence="7 11" id="KW-1133">Transmembrane helix</keyword>
<dbReference type="Proteomes" id="UP000277094">
    <property type="component" value="Unassembled WGS sequence"/>
</dbReference>
<evidence type="ECO:0000256" key="7">
    <source>
        <dbReference type="ARBA" id="ARBA00022989"/>
    </source>
</evidence>
<keyword evidence="3" id="KW-1003">Cell membrane</keyword>
<protein>
    <recommendedName>
        <fullName evidence="10">Xylose transport system permease protein XylH</fullName>
    </recommendedName>
</protein>
<feature type="transmembrane region" description="Helical" evidence="11">
    <location>
        <begin position="284"/>
        <end position="305"/>
    </location>
</feature>
<name>A0A3N0DRW6_9ACTN</name>
<sequence length="477" mass="49269">MSDQIGSTNVDAGTLPTANRASDFSLDVEERSIKDAFSDWVGRLRTGEPGALPSVLGLVLLGIIFMQVSDRFLSKNNLGNLPGQGAYIAVIALGLVFVLLLGEIDLSAGTAGGTCAAIAAVGVFGGNLHDDLPSGLYWGLLIGLLGAIGLSIWLKAWSAGAVILIGFVIIVAGLTDKLGFALVAAVCIGTAIGVFNGYLVAKVGIPSFVATLALFLAWQGVLQFALQGQPVNTSNYNFWHNLTYGNLSVTWSWVFTIVVVGGFVAVTAFESLRARKAELARDGLSLVLLRGSVIAVVAILITAWLSTNRNTNTFKIIEGIPVPAAIVIVLMIACTIALTRTTWGRHLYATGGNAEAARRAGIDVVHMKVTAFAICSAFGALGGIMLASSQSSASLDLGSGNVLLFSVAAAVIGGTSLFGGRGKPRDAVIGALVITIIPNGLGLKPSLGAQWQQVITGAVLLAAAAVDAVSRRRAARS</sequence>
<accession>A0A3N0DRW6</accession>
<dbReference type="GO" id="GO:0005886">
    <property type="term" value="C:plasma membrane"/>
    <property type="evidence" value="ECO:0007669"/>
    <property type="project" value="UniProtKB-SubCell"/>
</dbReference>
<reference evidence="12 13" key="1">
    <citation type="submission" date="2018-11" db="EMBL/GenBank/DDBJ databases">
        <authorList>
            <person name="Li F."/>
        </authorList>
    </citation>
    <scope>NUCLEOTIDE SEQUENCE [LARGE SCALE GENOMIC DNA]</scope>
    <source>
        <strain evidence="12 13">KIS18-7</strain>
    </source>
</reference>
<dbReference type="Pfam" id="PF02653">
    <property type="entry name" value="BPD_transp_2"/>
    <property type="match status" value="1"/>
</dbReference>
<keyword evidence="4" id="KW-0997">Cell inner membrane</keyword>
<comment type="subcellular location">
    <subcellularLocation>
        <location evidence="1">Cell membrane</location>
        <topology evidence="1">Multi-pass membrane protein</topology>
    </subcellularLocation>
</comment>
<dbReference type="PANTHER" id="PTHR32196">
    <property type="entry name" value="ABC TRANSPORTER PERMEASE PROTEIN YPHD-RELATED-RELATED"/>
    <property type="match status" value="1"/>
</dbReference>
<evidence type="ECO:0000256" key="9">
    <source>
        <dbReference type="ARBA" id="ARBA00035611"/>
    </source>
</evidence>
<dbReference type="EMBL" id="RJSG01000002">
    <property type="protein sequence ID" value="RNL78372.1"/>
    <property type="molecule type" value="Genomic_DNA"/>
</dbReference>
<feature type="transmembrane region" description="Helical" evidence="11">
    <location>
        <begin position="427"/>
        <end position="443"/>
    </location>
</feature>
<feature type="transmembrane region" description="Helical" evidence="11">
    <location>
        <begin position="50"/>
        <end position="69"/>
    </location>
</feature>
<keyword evidence="2" id="KW-0813">Transport</keyword>
<keyword evidence="8 11" id="KW-0472">Membrane</keyword>
<comment type="function">
    <text evidence="9">Part of the binding-protein-dependent transport system for D-xylose. Probably responsible for the translocation of the substrate across the membrane.</text>
</comment>
<evidence type="ECO:0000256" key="2">
    <source>
        <dbReference type="ARBA" id="ARBA00022448"/>
    </source>
</evidence>
<dbReference type="PANTHER" id="PTHR32196:SF32">
    <property type="entry name" value="XYLOSE TRANSPORT SYSTEM PERMEASE PROTEIN XYLH"/>
    <property type="match status" value="1"/>
</dbReference>
<gene>
    <name evidence="12" type="ORF">EFL95_04520</name>
</gene>
<evidence type="ECO:0000313" key="12">
    <source>
        <dbReference type="EMBL" id="RNL78372.1"/>
    </source>
</evidence>
<feature type="transmembrane region" description="Helical" evidence="11">
    <location>
        <begin position="400"/>
        <end position="420"/>
    </location>
</feature>
<keyword evidence="13" id="KW-1185">Reference proteome</keyword>
<feature type="transmembrane region" description="Helical" evidence="11">
    <location>
        <begin position="159"/>
        <end position="175"/>
    </location>
</feature>
<feature type="transmembrane region" description="Helical" evidence="11">
    <location>
        <begin position="181"/>
        <end position="201"/>
    </location>
</feature>
<evidence type="ECO:0000313" key="13">
    <source>
        <dbReference type="Proteomes" id="UP000277094"/>
    </source>
</evidence>
<feature type="transmembrane region" description="Helical" evidence="11">
    <location>
        <begin position="449"/>
        <end position="469"/>
    </location>
</feature>
<evidence type="ECO:0000256" key="6">
    <source>
        <dbReference type="ARBA" id="ARBA00022692"/>
    </source>
</evidence>
<feature type="transmembrane region" description="Helical" evidence="11">
    <location>
        <begin position="135"/>
        <end position="154"/>
    </location>
</feature>
<dbReference type="GO" id="GO:0022857">
    <property type="term" value="F:transmembrane transporter activity"/>
    <property type="evidence" value="ECO:0007669"/>
    <property type="project" value="InterPro"/>
</dbReference>
<evidence type="ECO:0000256" key="1">
    <source>
        <dbReference type="ARBA" id="ARBA00004651"/>
    </source>
</evidence>
<feature type="transmembrane region" description="Helical" evidence="11">
    <location>
        <begin position="251"/>
        <end position="272"/>
    </location>
</feature>
<feature type="transmembrane region" description="Helical" evidence="11">
    <location>
        <begin position="320"/>
        <end position="338"/>
    </location>
</feature>
<dbReference type="InterPro" id="IPR001851">
    <property type="entry name" value="ABC_transp_permease"/>
</dbReference>
<evidence type="ECO:0000256" key="8">
    <source>
        <dbReference type="ARBA" id="ARBA00023136"/>
    </source>
</evidence>
<dbReference type="OrthoDB" id="3468954at2"/>
<keyword evidence="5" id="KW-0762">Sugar transport</keyword>
<keyword evidence="6 11" id="KW-0812">Transmembrane</keyword>
<evidence type="ECO:0000256" key="4">
    <source>
        <dbReference type="ARBA" id="ARBA00022519"/>
    </source>
</evidence>
<evidence type="ECO:0000256" key="3">
    <source>
        <dbReference type="ARBA" id="ARBA00022475"/>
    </source>
</evidence>
<evidence type="ECO:0000256" key="10">
    <source>
        <dbReference type="ARBA" id="ARBA00035686"/>
    </source>
</evidence>
<dbReference type="RefSeq" id="WP_123232871.1">
    <property type="nucleotide sequence ID" value="NZ_RJSG01000002.1"/>
</dbReference>
<feature type="transmembrane region" description="Helical" evidence="11">
    <location>
        <begin position="208"/>
        <end position="226"/>
    </location>
</feature>
<dbReference type="CDD" id="cd06579">
    <property type="entry name" value="TM_PBP1_transp_AraH_like"/>
    <property type="match status" value="1"/>
</dbReference>
<proteinExistence type="predicted"/>
<evidence type="ECO:0000256" key="11">
    <source>
        <dbReference type="SAM" id="Phobius"/>
    </source>
</evidence>
<dbReference type="AlphaFoldDB" id="A0A3N0DRW6"/>
<comment type="caution">
    <text evidence="12">The sequence shown here is derived from an EMBL/GenBank/DDBJ whole genome shotgun (WGS) entry which is preliminary data.</text>
</comment>
<organism evidence="12 13">
    <name type="scientific">Nocardioides marmorisolisilvae</name>
    <dbReference type="NCBI Taxonomy" id="1542737"/>
    <lineage>
        <taxon>Bacteria</taxon>
        <taxon>Bacillati</taxon>
        <taxon>Actinomycetota</taxon>
        <taxon>Actinomycetes</taxon>
        <taxon>Propionibacteriales</taxon>
        <taxon>Nocardioidaceae</taxon>
        <taxon>Nocardioides</taxon>
    </lineage>
</organism>
<feature type="transmembrane region" description="Helical" evidence="11">
    <location>
        <begin position="369"/>
        <end position="388"/>
    </location>
</feature>
<evidence type="ECO:0000256" key="5">
    <source>
        <dbReference type="ARBA" id="ARBA00022597"/>
    </source>
</evidence>
<feature type="transmembrane region" description="Helical" evidence="11">
    <location>
        <begin position="81"/>
        <end position="101"/>
    </location>
</feature>
<feature type="transmembrane region" description="Helical" evidence="11">
    <location>
        <begin position="108"/>
        <end position="129"/>
    </location>
</feature>